<dbReference type="AlphaFoldDB" id="A0A5J4L4D6"/>
<proteinExistence type="predicted"/>
<evidence type="ECO:0000313" key="2">
    <source>
        <dbReference type="EMBL" id="GES28903.1"/>
    </source>
</evidence>
<organism evidence="2 3">
    <name type="scientific">Streptomyces angustmyceticus</name>
    <dbReference type="NCBI Taxonomy" id="285578"/>
    <lineage>
        <taxon>Bacteria</taxon>
        <taxon>Bacillati</taxon>
        <taxon>Actinomycetota</taxon>
        <taxon>Actinomycetes</taxon>
        <taxon>Kitasatosporales</taxon>
        <taxon>Streptomycetaceae</taxon>
        <taxon>Streptomyces</taxon>
    </lineage>
</organism>
<name>A0A5J4L4D6_9ACTN</name>
<comment type="caution">
    <text evidence="2">The sequence shown here is derived from an EMBL/GenBank/DDBJ whole genome shotgun (WGS) entry which is preliminary data.</text>
</comment>
<accession>A0A5J4L4D6</accession>
<sequence length="105" mass="11573">MSRPLNARKPRGDLKQTGAVAKDDRNADRQRAERADLLDRMRQRIHGKPDAGRPRTPPPRRTPVPASPALLRDPGRGAGKTPGDRPTDSGGRTGGQEPREHMEEQ</sequence>
<evidence type="ECO:0000256" key="1">
    <source>
        <dbReference type="SAM" id="MobiDB-lite"/>
    </source>
</evidence>
<evidence type="ECO:0000313" key="3">
    <source>
        <dbReference type="Proteomes" id="UP000325598"/>
    </source>
</evidence>
<protein>
    <submittedName>
        <fullName evidence="2">Uncharacterized protein</fullName>
    </submittedName>
</protein>
<keyword evidence="3" id="KW-1185">Reference proteome</keyword>
<dbReference type="Proteomes" id="UP000325598">
    <property type="component" value="Unassembled WGS sequence"/>
</dbReference>
<feature type="compositionally biased region" description="Pro residues" evidence="1">
    <location>
        <begin position="55"/>
        <end position="66"/>
    </location>
</feature>
<feature type="compositionally biased region" description="Basic and acidic residues" evidence="1">
    <location>
        <begin position="21"/>
        <end position="53"/>
    </location>
</feature>
<dbReference type="EMBL" id="BLAG01000005">
    <property type="protein sequence ID" value="GES28903.1"/>
    <property type="molecule type" value="Genomic_DNA"/>
</dbReference>
<gene>
    <name evidence="2" type="ORF">San01_13900</name>
</gene>
<feature type="region of interest" description="Disordered" evidence="1">
    <location>
        <begin position="1"/>
        <end position="105"/>
    </location>
</feature>
<reference evidence="2 3" key="1">
    <citation type="submission" date="2019-10" db="EMBL/GenBank/DDBJ databases">
        <title>Whole genome shotgun sequence of Streptomyces angustmyceticus NBRC 3934.</title>
        <authorList>
            <person name="Hosoyama A."/>
            <person name="Ichikawa N."/>
            <person name="Kimura A."/>
            <person name="Kitahashi Y."/>
            <person name="Komaki H."/>
            <person name="Uohara A."/>
        </authorList>
    </citation>
    <scope>NUCLEOTIDE SEQUENCE [LARGE SCALE GENOMIC DNA]</scope>
    <source>
        <strain evidence="2 3">NBRC 3934</strain>
    </source>
</reference>